<keyword evidence="13" id="KW-1185">Reference proteome</keyword>
<evidence type="ECO:0000256" key="5">
    <source>
        <dbReference type="ARBA" id="ARBA00022605"/>
    </source>
</evidence>
<comment type="cofactor">
    <cofactor evidence="1 10">
        <name>pyridoxal 5'-phosphate</name>
        <dbReference type="ChEBI" id="CHEBI:597326"/>
    </cofactor>
</comment>
<evidence type="ECO:0000256" key="9">
    <source>
        <dbReference type="ARBA" id="ARBA00029440"/>
    </source>
</evidence>
<dbReference type="Gene3D" id="3.40.640.10">
    <property type="entry name" value="Type I PLP-dependent aspartate aminotransferase-like (Major domain)"/>
    <property type="match status" value="1"/>
</dbReference>
<evidence type="ECO:0000256" key="1">
    <source>
        <dbReference type="ARBA" id="ARBA00001933"/>
    </source>
</evidence>
<comment type="caution">
    <text evidence="12">The sequence shown here is derived from an EMBL/GenBank/DDBJ whole genome shotgun (WGS) entry which is preliminary data.</text>
</comment>
<dbReference type="GO" id="GO:0004400">
    <property type="term" value="F:histidinol-phosphate transaminase activity"/>
    <property type="evidence" value="ECO:0007669"/>
    <property type="project" value="UniProtKB-EC"/>
</dbReference>
<evidence type="ECO:0000313" key="13">
    <source>
        <dbReference type="Proteomes" id="UP000767334"/>
    </source>
</evidence>
<gene>
    <name evidence="12" type="primary">hisC</name>
    <name evidence="12" type="ORF">H6A19_04870</name>
</gene>
<keyword evidence="5" id="KW-0028">Amino-acid biosynthesis</keyword>
<dbReference type="PROSITE" id="PS00599">
    <property type="entry name" value="AA_TRANSFER_CLASS_2"/>
    <property type="match status" value="1"/>
</dbReference>
<evidence type="ECO:0000256" key="6">
    <source>
        <dbReference type="ARBA" id="ARBA00022679"/>
    </source>
</evidence>
<evidence type="ECO:0000256" key="4">
    <source>
        <dbReference type="ARBA" id="ARBA00022576"/>
    </source>
</evidence>
<keyword evidence="4 12" id="KW-0032">Aminotransferase</keyword>
<dbReference type="CDD" id="cd00609">
    <property type="entry name" value="AAT_like"/>
    <property type="match status" value="1"/>
</dbReference>
<sequence>MDIGIRVNANESYKNISDDELKDIIEDVVKLKFNRYPDSECNELRELYGKVIGVNKENLIAGNGSDEMISLIISSQITRRKVVLTIDPDFSMYDFYTSLSDGVIKKYKTEDDGSFSVNKFINFGKKLSPKIIIFSNPNNPTGNVISNEDICYILESFKDTLVIVDEAYYEFYGQSMIQYIEKYKNLVVTRTLSKAWGLAALRVGFLIANKELIEELNKSKVPYNLNTFSQMVACNVLKHPEKILKSVEEIVYERERLYKSLKNIEEISNNKVIFYKSKANFIFGRSIMKDDIKKILDDKGILIRYFNDDSFRITVGSALENDLVVNIIEKVVLDVGEDNDKNIKN</sequence>
<dbReference type="PANTHER" id="PTHR42885:SF2">
    <property type="entry name" value="HISTIDINOL-PHOSPHATE AMINOTRANSFERASE"/>
    <property type="match status" value="1"/>
</dbReference>
<protein>
    <submittedName>
        <fullName evidence="12">Histidinol-phosphate transaminase</fullName>
        <ecNumber evidence="12">2.6.1.9</ecNumber>
    </submittedName>
</protein>
<dbReference type="Proteomes" id="UP000767334">
    <property type="component" value="Unassembled WGS sequence"/>
</dbReference>
<dbReference type="InterPro" id="IPR005861">
    <property type="entry name" value="HisP_aminotrans"/>
</dbReference>
<evidence type="ECO:0000256" key="3">
    <source>
        <dbReference type="ARBA" id="ARBA00011738"/>
    </source>
</evidence>
<comment type="similarity">
    <text evidence="2">Belongs to the class-II pyridoxal-phosphate-dependent aminotransferase family. Histidinol-phosphate aminotransferase subfamily.</text>
</comment>
<evidence type="ECO:0000259" key="11">
    <source>
        <dbReference type="Pfam" id="PF00155"/>
    </source>
</evidence>
<feature type="domain" description="Aminotransferase class I/classII large" evidence="11">
    <location>
        <begin position="30"/>
        <end position="328"/>
    </location>
</feature>
<dbReference type="InterPro" id="IPR015424">
    <property type="entry name" value="PyrdxlP-dep_Trfase"/>
</dbReference>
<evidence type="ECO:0000313" key="12">
    <source>
        <dbReference type="EMBL" id="MBM6818680.1"/>
    </source>
</evidence>
<comment type="pathway">
    <text evidence="9">Amino-acid biosynthesis.</text>
</comment>
<name>A0ABS2FDR2_9CLOT</name>
<dbReference type="InterPro" id="IPR015422">
    <property type="entry name" value="PyrdxlP-dep_Trfase_small"/>
</dbReference>
<dbReference type="NCBIfam" id="TIGR01141">
    <property type="entry name" value="hisC"/>
    <property type="match status" value="1"/>
</dbReference>
<dbReference type="InterPro" id="IPR001917">
    <property type="entry name" value="Aminotrans_II_pyridoxalP_BS"/>
</dbReference>
<proteinExistence type="inferred from homology"/>
<accession>A0ABS2FDR2</accession>
<keyword evidence="6 12" id="KW-0808">Transferase</keyword>
<keyword evidence="8" id="KW-0368">Histidine biosynthesis</keyword>
<evidence type="ECO:0000256" key="2">
    <source>
        <dbReference type="ARBA" id="ARBA00007970"/>
    </source>
</evidence>
<dbReference type="Pfam" id="PF00155">
    <property type="entry name" value="Aminotran_1_2"/>
    <property type="match status" value="1"/>
</dbReference>
<dbReference type="InterPro" id="IPR004839">
    <property type="entry name" value="Aminotransferase_I/II_large"/>
</dbReference>
<keyword evidence="7 10" id="KW-0663">Pyridoxal phosphate</keyword>
<dbReference type="SUPFAM" id="SSF53383">
    <property type="entry name" value="PLP-dependent transferases"/>
    <property type="match status" value="1"/>
</dbReference>
<evidence type="ECO:0000256" key="10">
    <source>
        <dbReference type="RuleBase" id="RU003693"/>
    </source>
</evidence>
<dbReference type="InterPro" id="IPR015421">
    <property type="entry name" value="PyrdxlP-dep_Trfase_major"/>
</dbReference>
<evidence type="ECO:0000256" key="8">
    <source>
        <dbReference type="ARBA" id="ARBA00023102"/>
    </source>
</evidence>
<dbReference type="EC" id="2.6.1.9" evidence="12"/>
<dbReference type="PANTHER" id="PTHR42885">
    <property type="entry name" value="HISTIDINOL-PHOSPHATE AMINOTRANSFERASE-RELATED"/>
    <property type="match status" value="1"/>
</dbReference>
<comment type="subunit">
    <text evidence="3">Homodimer.</text>
</comment>
<evidence type="ECO:0000256" key="7">
    <source>
        <dbReference type="ARBA" id="ARBA00022898"/>
    </source>
</evidence>
<reference evidence="12 13" key="1">
    <citation type="journal article" date="2021" name="Sci. Rep.">
        <title>The distribution of antibiotic resistance genes in chicken gut microbiota commensals.</title>
        <authorList>
            <person name="Juricova H."/>
            <person name="Matiasovicova J."/>
            <person name="Kubasova T."/>
            <person name="Cejkova D."/>
            <person name="Rychlik I."/>
        </authorList>
    </citation>
    <scope>NUCLEOTIDE SEQUENCE [LARGE SCALE GENOMIC DNA]</scope>
    <source>
        <strain evidence="12 13">An435</strain>
    </source>
</reference>
<dbReference type="EMBL" id="JACJLL010000019">
    <property type="protein sequence ID" value="MBM6818680.1"/>
    <property type="molecule type" value="Genomic_DNA"/>
</dbReference>
<organism evidence="12 13">
    <name type="scientific">Clostridium saudiense</name>
    <dbReference type="NCBI Taxonomy" id="1414720"/>
    <lineage>
        <taxon>Bacteria</taxon>
        <taxon>Bacillati</taxon>
        <taxon>Bacillota</taxon>
        <taxon>Clostridia</taxon>
        <taxon>Eubacteriales</taxon>
        <taxon>Clostridiaceae</taxon>
        <taxon>Clostridium</taxon>
    </lineage>
</organism>
<dbReference type="Gene3D" id="3.90.1150.10">
    <property type="entry name" value="Aspartate Aminotransferase, domain 1"/>
    <property type="match status" value="1"/>
</dbReference>